<dbReference type="GO" id="GO:0000293">
    <property type="term" value="F:ferric-chelate reductase activity"/>
    <property type="evidence" value="ECO:0007669"/>
    <property type="project" value="TreeGrafter"/>
</dbReference>
<keyword evidence="4" id="KW-1185">Reference proteome</keyword>
<keyword evidence="2" id="KW-0812">Transmembrane</keyword>
<reference evidence="3 4" key="1">
    <citation type="submission" date="2018-06" db="EMBL/GenBank/DDBJ databases">
        <title>Genome analysis of cellulolytic fungus Trichoderma lentiforme CFAM-422.</title>
        <authorList>
            <person name="Steindorff A.S."/>
            <person name="Formighieri E.F."/>
            <person name="Midorikawa G.E.O."/>
            <person name="Tamietti M.S."/>
            <person name="Ramos E.Z."/>
            <person name="Silva A.S."/>
            <person name="Bon E.P.S."/>
            <person name="Mendes T.D."/>
            <person name="Damaso M.C.T."/>
            <person name="Favaro L.C.L."/>
        </authorList>
    </citation>
    <scope>NUCLEOTIDE SEQUENCE [LARGE SCALE GENOMIC DNA]</scope>
    <source>
        <strain evidence="3 4">CFAM-422</strain>
    </source>
</reference>
<feature type="transmembrane region" description="Helical" evidence="2">
    <location>
        <begin position="47"/>
        <end position="67"/>
    </location>
</feature>
<dbReference type="GO" id="GO:0005886">
    <property type="term" value="C:plasma membrane"/>
    <property type="evidence" value="ECO:0007669"/>
    <property type="project" value="TreeGrafter"/>
</dbReference>
<keyword evidence="1" id="KW-0813">Transport</keyword>
<evidence type="ECO:0000313" key="4">
    <source>
        <dbReference type="Proteomes" id="UP000801864"/>
    </source>
</evidence>
<evidence type="ECO:0000256" key="2">
    <source>
        <dbReference type="SAM" id="Phobius"/>
    </source>
</evidence>
<organism evidence="3 4">
    <name type="scientific">Trichoderma lentiforme</name>
    <dbReference type="NCBI Taxonomy" id="1567552"/>
    <lineage>
        <taxon>Eukaryota</taxon>
        <taxon>Fungi</taxon>
        <taxon>Dikarya</taxon>
        <taxon>Ascomycota</taxon>
        <taxon>Pezizomycotina</taxon>
        <taxon>Sordariomycetes</taxon>
        <taxon>Hypocreomycetidae</taxon>
        <taxon>Hypocreales</taxon>
        <taxon>Hypocreaceae</taxon>
        <taxon>Trichoderma</taxon>
    </lineage>
</organism>
<sequence>MLGATLLSIPVSQKLFGSLFIWIHRTLAGGAAGVILWHVLGTTSQSARILVICSCAWWALVATFQFIRSLFFFHSGRILDHSYHPDVIKLSVKLKTAIKFYPSCQFYVFEPSYFLGFNLLHSHTALPFYYLPAESRGSASEITLLIPRLNINTPASLKLKNGQRILLSGPYGKKEDVGCYKNVVFATKGVGLAAVLPLALDFAIRRNHDKRIRNRWQEIFKNQQALEKELAISDGSTFESLSQQNVVLGRERDALSKTKLYLDKVKKVDLFWSLESNDQMEWAGEQLRALQALDPQKTFFVVWCGYPCPRNGNPPFELSRYWQCMDPDTTRSFEDVVSKRIGEERQQLSGSFIVKTSGDKYFRNQMRHAVLEAIEDEVITFGEAEFQPHGPAFKAAPQSGLTA</sequence>
<dbReference type="EMBL" id="QLNT01000023">
    <property type="protein sequence ID" value="KAF3060547.1"/>
    <property type="molecule type" value="Genomic_DNA"/>
</dbReference>
<dbReference type="GO" id="GO:0006826">
    <property type="term" value="P:iron ion transport"/>
    <property type="evidence" value="ECO:0007669"/>
    <property type="project" value="TreeGrafter"/>
</dbReference>
<keyword evidence="2" id="KW-1133">Transmembrane helix</keyword>
<name>A0A9P4X7E5_9HYPO</name>
<protein>
    <recommendedName>
        <fullName evidence="5">FAD-binding FR-type domain-containing protein</fullName>
    </recommendedName>
</protein>
<comment type="caution">
    <text evidence="3">The sequence shown here is derived from an EMBL/GenBank/DDBJ whole genome shotgun (WGS) entry which is preliminary data.</text>
</comment>
<gene>
    <name evidence="3" type="ORF">CFAM422_011315</name>
</gene>
<keyword evidence="2" id="KW-0472">Membrane</keyword>
<dbReference type="PANTHER" id="PTHR32361">
    <property type="entry name" value="FERRIC/CUPRIC REDUCTASE TRANSMEMBRANE COMPONENT"/>
    <property type="match status" value="1"/>
</dbReference>
<evidence type="ECO:0000313" key="3">
    <source>
        <dbReference type="EMBL" id="KAF3060547.1"/>
    </source>
</evidence>
<proteinExistence type="predicted"/>
<dbReference type="Gene3D" id="3.40.50.80">
    <property type="entry name" value="Nucleotide-binding domain of ferredoxin-NADP reductase (FNR) module"/>
    <property type="match status" value="1"/>
</dbReference>
<feature type="transmembrane region" description="Helical" evidence="2">
    <location>
        <begin position="20"/>
        <end position="40"/>
    </location>
</feature>
<dbReference type="InterPro" id="IPR051410">
    <property type="entry name" value="Ferric/Cupric_Reductase"/>
</dbReference>
<evidence type="ECO:0008006" key="5">
    <source>
        <dbReference type="Google" id="ProtNLM"/>
    </source>
</evidence>
<dbReference type="GO" id="GO:0015677">
    <property type="term" value="P:copper ion import"/>
    <property type="evidence" value="ECO:0007669"/>
    <property type="project" value="TreeGrafter"/>
</dbReference>
<dbReference type="GO" id="GO:0006879">
    <property type="term" value="P:intracellular iron ion homeostasis"/>
    <property type="evidence" value="ECO:0007669"/>
    <property type="project" value="TreeGrafter"/>
</dbReference>
<dbReference type="InterPro" id="IPR039261">
    <property type="entry name" value="FNR_nucleotide-bd"/>
</dbReference>
<dbReference type="Proteomes" id="UP000801864">
    <property type="component" value="Unassembled WGS sequence"/>
</dbReference>
<dbReference type="AlphaFoldDB" id="A0A9P4X7E5"/>
<dbReference type="PANTHER" id="PTHR32361:SF23">
    <property type="entry name" value="FERRIC-CHELATE REDUCTASE"/>
    <property type="match status" value="1"/>
</dbReference>
<accession>A0A9P4X7E5</accession>
<evidence type="ECO:0000256" key="1">
    <source>
        <dbReference type="ARBA" id="ARBA00022448"/>
    </source>
</evidence>